<dbReference type="GO" id="GO:0008270">
    <property type="term" value="F:zinc ion binding"/>
    <property type="evidence" value="ECO:0007669"/>
    <property type="project" value="InterPro"/>
</dbReference>
<feature type="region of interest" description="Disordered" evidence="4">
    <location>
        <begin position="1"/>
        <end position="54"/>
    </location>
</feature>
<dbReference type="AlphaFoldDB" id="A0A4S4DQW4"/>
<keyword evidence="3" id="KW-0804">Transcription</keyword>
<dbReference type="CDD" id="cd00202">
    <property type="entry name" value="ZnF_GATA"/>
    <property type="match status" value="1"/>
</dbReference>
<proteinExistence type="predicted"/>
<dbReference type="STRING" id="542762.A0A4S4DQW4"/>
<name>A0A4S4DQW4_CAMSN</name>
<dbReference type="Pfam" id="PF00320">
    <property type="entry name" value="GATA"/>
    <property type="match status" value="1"/>
</dbReference>
<evidence type="ECO:0000256" key="1">
    <source>
        <dbReference type="ARBA" id="ARBA00023015"/>
    </source>
</evidence>
<dbReference type="SUPFAM" id="SSF57716">
    <property type="entry name" value="Glucocorticoid receptor-like (DNA-binding domain)"/>
    <property type="match status" value="1"/>
</dbReference>
<sequence length="249" mass="27664">MQVDRRGEASQGRGHGWRSTGERERVTYGGRLNGGRQATRLDRRPDTPLWRNGPPNKPVLCNACGSRWRIWGTLDNYIPKHANKGTQICQQGKLPLPIEVHDRRKPIYGAKIAIHSTGLEDDTNNGAGSGSGSGSARSSSDNCIQLEGKNGKEASGLVQPSFWNSHIPRRKRSVLNQRVLSPVERLHKQLYHTLQEPEFFNLASEQEDVLIFQNSQNSSAEIGLGCVLLKSTAASKEEDKESHSFMMQP</sequence>
<dbReference type="InterPro" id="IPR000679">
    <property type="entry name" value="Znf_GATA"/>
</dbReference>
<dbReference type="GO" id="GO:0043565">
    <property type="term" value="F:sequence-specific DNA binding"/>
    <property type="evidence" value="ECO:0007669"/>
    <property type="project" value="InterPro"/>
</dbReference>
<evidence type="ECO:0000256" key="3">
    <source>
        <dbReference type="ARBA" id="ARBA00023163"/>
    </source>
</evidence>
<evidence type="ECO:0000256" key="4">
    <source>
        <dbReference type="SAM" id="MobiDB-lite"/>
    </source>
</evidence>
<organism evidence="6 7">
    <name type="scientific">Camellia sinensis var. sinensis</name>
    <name type="common">China tea</name>
    <dbReference type="NCBI Taxonomy" id="542762"/>
    <lineage>
        <taxon>Eukaryota</taxon>
        <taxon>Viridiplantae</taxon>
        <taxon>Streptophyta</taxon>
        <taxon>Embryophyta</taxon>
        <taxon>Tracheophyta</taxon>
        <taxon>Spermatophyta</taxon>
        <taxon>Magnoliopsida</taxon>
        <taxon>eudicotyledons</taxon>
        <taxon>Gunneridae</taxon>
        <taxon>Pentapetalae</taxon>
        <taxon>asterids</taxon>
        <taxon>Ericales</taxon>
        <taxon>Theaceae</taxon>
        <taxon>Camellia</taxon>
    </lineage>
</organism>
<dbReference type="InterPro" id="IPR044589">
    <property type="entry name" value="GATA26/27"/>
</dbReference>
<dbReference type="GO" id="GO:0006355">
    <property type="term" value="P:regulation of DNA-templated transcription"/>
    <property type="evidence" value="ECO:0007669"/>
    <property type="project" value="InterPro"/>
</dbReference>
<keyword evidence="1" id="KW-0805">Transcription regulation</keyword>
<protein>
    <recommendedName>
        <fullName evidence="5">GATA-type domain-containing protein</fullName>
    </recommendedName>
</protein>
<dbReference type="Proteomes" id="UP000306102">
    <property type="component" value="Unassembled WGS sequence"/>
</dbReference>
<keyword evidence="7" id="KW-1185">Reference proteome</keyword>
<comment type="caution">
    <text evidence="6">The sequence shown here is derived from an EMBL/GenBank/DDBJ whole genome shotgun (WGS) entry which is preliminary data.</text>
</comment>
<evidence type="ECO:0000259" key="5">
    <source>
        <dbReference type="SMART" id="SM00401"/>
    </source>
</evidence>
<dbReference type="Gene3D" id="3.30.50.10">
    <property type="entry name" value="Erythroid Transcription Factor GATA-1, subunit A"/>
    <property type="match status" value="1"/>
</dbReference>
<evidence type="ECO:0000256" key="2">
    <source>
        <dbReference type="ARBA" id="ARBA00023125"/>
    </source>
</evidence>
<dbReference type="PANTHER" id="PTHR46855">
    <property type="entry name" value="OSJNBB0038F03.10 PROTEIN"/>
    <property type="match status" value="1"/>
</dbReference>
<dbReference type="InterPro" id="IPR013088">
    <property type="entry name" value="Znf_NHR/GATA"/>
</dbReference>
<dbReference type="PANTHER" id="PTHR46855:SF11">
    <property type="entry name" value="GATA TRANSCRIPTION FACTOR 26-LIKE"/>
    <property type="match status" value="1"/>
</dbReference>
<feature type="region of interest" description="Disordered" evidence="4">
    <location>
        <begin position="118"/>
        <end position="143"/>
    </location>
</feature>
<dbReference type="EMBL" id="SDRB02010604">
    <property type="protein sequence ID" value="THG05500.1"/>
    <property type="molecule type" value="Genomic_DNA"/>
</dbReference>
<gene>
    <name evidence="6" type="ORF">TEA_020383</name>
</gene>
<keyword evidence="2" id="KW-0238">DNA-binding</keyword>
<reference evidence="6 7" key="1">
    <citation type="journal article" date="2018" name="Proc. Natl. Acad. Sci. U.S.A.">
        <title>Draft genome sequence of Camellia sinensis var. sinensis provides insights into the evolution of the tea genome and tea quality.</title>
        <authorList>
            <person name="Wei C."/>
            <person name="Yang H."/>
            <person name="Wang S."/>
            <person name="Zhao J."/>
            <person name="Liu C."/>
            <person name="Gao L."/>
            <person name="Xia E."/>
            <person name="Lu Y."/>
            <person name="Tai Y."/>
            <person name="She G."/>
            <person name="Sun J."/>
            <person name="Cao H."/>
            <person name="Tong W."/>
            <person name="Gao Q."/>
            <person name="Li Y."/>
            <person name="Deng W."/>
            <person name="Jiang X."/>
            <person name="Wang W."/>
            <person name="Chen Q."/>
            <person name="Zhang S."/>
            <person name="Li H."/>
            <person name="Wu J."/>
            <person name="Wang P."/>
            <person name="Li P."/>
            <person name="Shi C."/>
            <person name="Zheng F."/>
            <person name="Jian J."/>
            <person name="Huang B."/>
            <person name="Shan D."/>
            <person name="Shi M."/>
            <person name="Fang C."/>
            <person name="Yue Y."/>
            <person name="Li F."/>
            <person name="Li D."/>
            <person name="Wei S."/>
            <person name="Han B."/>
            <person name="Jiang C."/>
            <person name="Yin Y."/>
            <person name="Xia T."/>
            <person name="Zhang Z."/>
            <person name="Bennetzen J.L."/>
            <person name="Zhao S."/>
            <person name="Wan X."/>
        </authorList>
    </citation>
    <scope>NUCLEOTIDE SEQUENCE [LARGE SCALE GENOMIC DNA]</scope>
    <source>
        <strain evidence="7">cv. Shuchazao</strain>
        <tissue evidence="6">Leaf</tissue>
    </source>
</reference>
<evidence type="ECO:0000313" key="6">
    <source>
        <dbReference type="EMBL" id="THG05500.1"/>
    </source>
</evidence>
<dbReference type="SMART" id="SM00401">
    <property type="entry name" value="ZnF_GATA"/>
    <property type="match status" value="1"/>
</dbReference>
<accession>A0A4S4DQW4</accession>
<evidence type="ECO:0000313" key="7">
    <source>
        <dbReference type="Proteomes" id="UP000306102"/>
    </source>
</evidence>
<feature type="domain" description="GATA-type" evidence="5">
    <location>
        <begin position="39"/>
        <end position="87"/>
    </location>
</feature>